<dbReference type="PANTHER" id="PTHR10457">
    <property type="entry name" value="MEVALONATE KINASE/GALACTOKINASE"/>
    <property type="match status" value="1"/>
</dbReference>
<evidence type="ECO:0000256" key="1">
    <source>
        <dbReference type="ARBA" id="ARBA00006566"/>
    </source>
</evidence>
<comment type="similarity">
    <text evidence="1">Belongs to the GHMP kinase family. GalK subfamily.</text>
</comment>
<dbReference type="InterPro" id="IPR006206">
    <property type="entry name" value="Mevalonate/galactokinase"/>
</dbReference>
<dbReference type="Pfam" id="PF10509">
    <property type="entry name" value="GalKase_gal_bdg"/>
    <property type="match status" value="1"/>
</dbReference>
<evidence type="ECO:0000313" key="9">
    <source>
        <dbReference type="Proteomes" id="UP000199158"/>
    </source>
</evidence>
<keyword evidence="5" id="KW-0067">ATP-binding</keyword>
<dbReference type="InterPro" id="IPR020568">
    <property type="entry name" value="Ribosomal_Su5_D2-typ_SF"/>
</dbReference>
<dbReference type="PRINTS" id="PR00473">
    <property type="entry name" value="GALCTOKINASE"/>
</dbReference>
<proteinExistence type="inferred from homology"/>
<dbReference type="Proteomes" id="UP000199158">
    <property type="component" value="Unassembled WGS sequence"/>
</dbReference>
<dbReference type="GO" id="GO:0005829">
    <property type="term" value="C:cytosol"/>
    <property type="evidence" value="ECO:0007669"/>
    <property type="project" value="TreeGrafter"/>
</dbReference>
<reference evidence="8 9" key="1">
    <citation type="submission" date="2016-10" db="EMBL/GenBank/DDBJ databases">
        <authorList>
            <person name="de Groot N.N."/>
        </authorList>
    </citation>
    <scope>NUCLEOTIDE SEQUENCE [LARGE SCALE GENOMIC DNA]</scope>
    <source>
        <strain evidence="8 9">CGMCC 1.5070</strain>
    </source>
</reference>
<organism evidence="8 9">
    <name type="scientific">Hydrogenoanaerobacterium saccharovorans</name>
    <dbReference type="NCBI Taxonomy" id="474960"/>
    <lineage>
        <taxon>Bacteria</taxon>
        <taxon>Bacillati</taxon>
        <taxon>Bacillota</taxon>
        <taxon>Clostridia</taxon>
        <taxon>Eubacteriales</taxon>
        <taxon>Oscillospiraceae</taxon>
        <taxon>Hydrogenoanaerobacterium</taxon>
    </lineage>
</organism>
<dbReference type="InterPro" id="IPR036554">
    <property type="entry name" value="GHMP_kinase_C_sf"/>
</dbReference>
<feature type="domain" description="GHMP kinase N-terminal" evidence="6">
    <location>
        <begin position="128"/>
        <end position="216"/>
    </location>
</feature>
<dbReference type="InterPro" id="IPR019539">
    <property type="entry name" value="GalKase_N"/>
</dbReference>
<keyword evidence="4 8" id="KW-0418">Kinase</keyword>
<protein>
    <submittedName>
        <fullName evidence="8">Galactokinase</fullName>
    </submittedName>
</protein>
<dbReference type="STRING" id="474960.SAMN05216180_0022"/>
<sequence>MNTAKAAQSMQAGNYNELFSYIYSTDDAGALKQAKRYEGAIAEFETLYGKGKEVEFFSAPGRTEVGGNHTDHQHGRVLAGSVNLDVIAVCAKNDERIIRIKSEGYAMDTIDLSDLTVQQQEINKASALIRGIAARFNDLGYQIGGFDAYTTSNVLKGSGLSSSAAFEVLVGTILNHAYNSGAISAVEIAQIGQYAENYFFGKPCGLMDQTASSVGGFVAIDFKDPAHPVVEKIDFDFANSGYALCIVDTGGNHADLTGDYADIPAEMKQVAALCGKQVLREVEEHVFYEKLAEIRKEAGDRAALRAMHFFADNEKAKEEAEALKAGDFEKFKSILIASGQSSFNYLQNVFTPKNPSEQGLSLALAISEKLLAGKGAWRVHGGGFAGTIQAFVPVSLLNEYKADIEKVFGNDSCHVLSIRPVGGIKVDNSILR</sequence>
<dbReference type="SUPFAM" id="SSF54211">
    <property type="entry name" value="Ribosomal protein S5 domain 2-like"/>
    <property type="match status" value="1"/>
</dbReference>
<dbReference type="AlphaFoldDB" id="A0A1H7YFN9"/>
<evidence type="ECO:0000256" key="4">
    <source>
        <dbReference type="ARBA" id="ARBA00022777"/>
    </source>
</evidence>
<evidence type="ECO:0000256" key="5">
    <source>
        <dbReference type="ARBA" id="ARBA00022840"/>
    </source>
</evidence>
<evidence type="ECO:0000256" key="2">
    <source>
        <dbReference type="ARBA" id="ARBA00022679"/>
    </source>
</evidence>
<evidence type="ECO:0000259" key="6">
    <source>
        <dbReference type="Pfam" id="PF00288"/>
    </source>
</evidence>
<evidence type="ECO:0000256" key="3">
    <source>
        <dbReference type="ARBA" id="ARBA00022741"/>
    </source>
</evidence>
<dbReference type="RefSeq" id="WP_092750441.1">
    <property type="nucleotide sequence ID" value="NZ_FOCG01000001.1"/>
</dbReference>
<keyword evidence="2" id="KW-0808">Transferase</keyword>
<keyword evidence="3" id="KW-0547">Nucleotide-binding</keyword>
<name>A0A1H7YFN9_9FIRM</name>
<dbReference type="Gene3D" id="3.30.230.10">
    <property type="match status" value="1"/>
</dbReference>
<dbReference type="GO" id="GO:0005524">
    <property type="term" value="F:ATP binding"/>
    <property type="evidence" value="ECO:0007669"/>
    <property type="project" value="UniProtKB-KW"/>
</dbReference>
<dbReference type="PANTHER" id="PTHR10457:SF7">
    <property type="entry name" value="GALACTOKINASE-RELATED"/>
    <property type="match status" value="1"/>
</dbReference>
<dbReference type="Pfam" id="PF00288">
    <property type="entry name" value="GHMP_kinases_N"/>
    <property type="match status" value="1"/>
</dbReference>
<dbReference type="SUPFAM" id="SSF55060">
    <property type="entry name" value="GHMP Kinase, C-terminal domain"/>
    <property type="match status" value="1"/>
</dbReference>
<dbReference type="InterPro" id="IPR000705">
    <property type="entry name" value="Galactokinase"/>
</dbReference>
<dbReference type="OrthoDB" id="250531at2"/>
<dbReference type="PROSITE" id="PS00627">
    <property type="entry name" value="GHMP_KINASES_ATP"/>
    <property type="match status" value="1"/>
</dbReference>
<dbReference type="Gene3D" id="3.30.70.890">
    <property type="entry name" value="GHMP kinase, C-terminal domain"/>
    <property type="match status" value="1"/>
</dbReference>
<evidence type="ECO:0000313" key="8">
    <source>
        <dbReference type="EMBL" id="SEM45066.1"/>
    </source>
</evidence>
<accession>A0A1H7YFN9</accession>
<gene>
    <name evidence="8" type="ORF">SAMN05216180_0022</name>
</gene>
<dbReference type="PIRSF" id="PIRSF000530">
    <property type="entry name" value="Galactokinase"/>
    <property type="match status" value="1"/>
</dbReference>
<dbReference type="EMBL" id="FOCG01000001">
    <property type="protein sequence ID" value="SEM45066.1"/>
    <property type="molecule type" value="Genomic_DNA"/>
</dbReference>
<dbReference type="InterPro" id="IPR014721">
    <property type="entry name" value="Ribsml_uS5_D2-typ_fold_subgr"/>
</dbReference>
<evidence type="ECO:0000259" key="7">
    <source>
        <dbReference type="Pfam" id="PF10509"/>
    </source>
</evidence>
<dbReference type="InterPro" id="IPR006203">
    <property type="entry name" value="GHMP_knse_ATP-bd_CS"/>
</dbReference>
<dbReference type="GO" id="GO:0004335">
    <property type="term" value="F:galactokinase activity"/>
    <property type="evidence" value="ECO:0007669"/>
    <property type="project" value="InterPro"/>
</dbReference>
<feature type="domain" description="Galactokinase N-terminal" evidence="7">
    <location>
        <begin position="42"/>
        <end position="92"/>
    </location>
</feature>
<dbReference type="GO" id="GO:0006012">
    <property type="term" value="P:galactose metabolic process"/>
    <property type="evidence" value="ECO:0007669"/>
    <property type="project" value="InterPro"/>
</dbReference>
<dbReference type="InterPro" id="IPR006204">
    <property type="entry name" value="GHMP_kinase_N_dom"/>
</dbReference>
<dbReference type="PRINTS" id="PR00959">
    <property type="entry name" value="MEVGALKINASE"/>
</dbReference>
<keyword evidence="9" id="KW-1185">Reference proteome</keyword>